<dbReference type="InterPro" id="IPR036305">
    <property type="entry name" value="RGS_sf"/>
</dbReference>
<accession>A0A9W9KBX7</accession>
<dbReference type="Proteomes" id="UP001149165">
    <property type="component" value="Unassembled WGS sequence"/>
</dbReference>
<feature type="transmembrane region" description="Helical" evidence="1">
    <location>
        <begin position="59"/>
        <end position="80"/>
    </location>
</feature>
<dbReference type="InterPro" id="IPR044926">
    <property type="entry name" value="RGS_subdomain_2"/>
</dbReference>
<proteinExistence type="predicted"/>
<dbReference type="Gene3D" id="1.10.167.10">
    <property type="entry name" value="Regulator of G-protein Signalling 4, domain 2"/>
    <property type="match status" value="1"/>
</dbReference>
<evidence type="ECO:0000313" key="3">
    <source>
        <dbReference type="Proteomes" id="UP001149165"/>
    </source>
</evidence>
<dbReference type="EMBL" id="JAPQKH010000004">
    <property type="protein sequence ID" value="KAJ5100393.1"/>
    <property type="molecule type" value="Genomic_DNA"/>
</dbReference>
<keyword evidence="1" id="KW-1133">Transmembrane helix</keyword>
<gene>
    <name evidence="2" type="ORF">N7456_006445</name>
</gene>
<dbReference type="OrthoDB" id="5313079at2759"/>
<feature type="transmembrane region" description="Helical" evidence="1">
    <location>
        <begin position="287"/>
        <end position="308"/>
    </location>
</feature>
<dbReference type="PANTHER" id="PTHR10845">
    <property type="entry name" value="REGULATOR OF G PROTEIN SIGNALING"/>
    <property type="match status" value="1"/>
</dbReference>
<keyword evidence="1" id="KW-0812">Transmembrane</keyword>
<dbReference type="PANTHER" id="PTHR10845:SF268">
    <property type="entry name" value="RGS DOMAIN-CONTAINING PROTEIN"/>
    <property type="match status" value="1"/>
</dbReference>
<evidence type="ECO:0000313" key="2">
    <source>
        <dbReference type="EMBL" id="KAJ5100393.1"/>
    </source>
</evidence>
<dbReference type="SUPFAM" id="SSF48097">
    <property type="entry name" value="Regulator of G-protein signaling, RGS"/>
    <property type="match status" value="1"/>
</dbReference>
<protein>
    <recommendedName>
        <fullName evidence="4">RGS domain-containing protein</fullName>
    </recommendedName>
</protein>
<feature type="transmembrane region" description="Helical" evidence="1">
    <location>
        <begin position="158"/>
        <end position="179"/>
    </location>
</feature>
<sequence>MAAAMAGITIYNLPPSPVNYDRLGVFYISWCIIWTVLLISGMVFCVVNRHIPIIRVRGIQLSFPAIAMLHLYWILGQLVYPVGASMPTVLAYDVQYFGMGVWFPLGIALFQASNLRFLHVAKMQRQFIHPELRSERRCNGGKTSWLCRLRNMDYMKRTLIFIGIAMVVQFIITIAMWLMCKKYHPTYGIPGTEVKGATPQEQIVNLGQGWEWWQSVLWQVIWTWVAAPILIWKAWDIRDTMGWRTQTIACCLSGLLATPMFMIATYVPAFAKVNMYFPQSQWIHVSIMFWEIFTVFVPIFQVIQLWILKKKTNNSTSAHGSSSISTCMNDFSSNEWKNQSSSSSTLAEKGQATTTISRVEVDRMYTPDALDHVLNKSPEALQEFAARCEFSGENVAFLNEVSLWKCRWPAILAEEERPGAFNHALRIYGDYVSTHHAVFPLNISSQSYKQLQAVFESPARVLFGEGSINSTSPFDDVDLTLPSEEISGAYYTGEIPVSFDMTIFNEVQEHIKYLVLTNTWPKFVDSMRRRSVDSERSDFSNVSDASMRSWISKTRMKLQSFL</sequence>
<feature type="transmembrane region" description="Helical" evidence="1">
    <location>
        <begin position="247"/>
        <end position="267"/>
    </location>
</feature>
<feature type="transmembrane region" description="Helical" evidence="1">
    <location>
        <begin position="100"/>
        <end position="118"/>
    </location>
</feature>
<comment type="caution">
    <text evidence="2">The sequence shown here is derived from an EMBL/GenBank/DDBJ whole genome shotgun (WGS) entry which is preliminary data.</text>
</comment>
<keyword evidence="1" id="KW-0472">Membrane</keyword>
<keyword evidence="3" id="KW-1185">Reference proteome</keyword>
<dbReference type="AlphaFoldDB" id="A0A9W9KBX7"/>
<reference evidence="2" key="1">
    <citation type="submission" date="2022-11" db="EMBL/GenBank/DDBJ databases">
        <authorList>
            <person name="Petersen C."/>
        </authorList>
    </citation>
    <scope>NUCLEOTIDE SEQUENCE</scope>
    <source>
        <strain evidence="2">IBT 30069</strain>
    </source>
</reference>
<reference evidence="2" key="2">
    <citation type="journal article" date="2023" name="IMA Fungus">
        <title>Comparative genomic study of the Penicillium genus elucidates a diverse pangenome and 15 lateral gene transfer events.</title>
        <authorList>
            <person name="Petersen C."/>
            <person name="Sorensen T."/>
            <person name="Nielsen M.R."/>
            <person name="Sondergaard T.E."/>
            <person name="Sorensen J.L."/>
            <person name="Fitzpatrick D.A."/>
            <person name="Frisvad J.C."/>
            <person name="Nielsen K.L."/>
        </authorList>
    </citation>
    <scope>NUCLEOTIDE SEQUENCE</scope>
    <source>
        <strain evidence="2">IBT 30069</strain>
    </source>
</reference>
<organism evidence="2 3">
    <name type="scientific">Penicillium angulare</name>
    <dbReference type="NCBI Taxonomy" id="116970"/>
    <lineage>
        <taxon>Eukaryota</taxon>
        <taxon>Fungi</taxon>
        <taxon>Dikarya</taxon>
        <taxon>Ascomycota</taxon>
        <taxon>Pezizomycotina</taxon>
        <taxon>Eurotiomycetes</taxon>
        <taxon>Eurotiomycetidae</taxon>
        <taxon>Eurotiales</taxon>
        <taxon>Aspergillaceae</taxon>
        <taxon>Penicillium</taxon>
    </lineage>
</organism>
<feature type="transmembrane region" description="Helical" evidence="1">
    <location>
        <begin position="216"/>
        <end position="235"/>
    </location>
</feature>
<name>A0A9W9KBX7_9EURO</name>
<feature type="transmembrane region" description="Helical" evidence="1">
    <location>
        <begin position="25"/>
        <end position="47"/>
    </location>
</feature>
<evidence type="ECO:0000256" key="1">
    <source>
        <dbReference type="SAM" id="Phobius"/>
    </source>
</evidence>
<evidence type="ECO:0008006" key="4">
    <source>
        <dbReference type="Google" id="ProtNLM"/>
    </source>
</evidence>